<name>A0A7S4S5K8_9STRA</name>
<dbReference type="EMBL" id="HBNS01038009">
    <property type="protein sequence ID" value="CAE4635288.1"/>
    <property type="molecule type" value="Transcribed_RNA"/>
</dbReference>
<evidence type="ECO:0000256" key="1">
    <source>
        <dbReference type="SAM" id="MobiDB-lite"/>
    </source>
</evidence>
<reference evidence="2" key="1">
    <citation type="submission" date="2021-01" db="EMBL/GenBank/DDBJ databases">
        <authorList>
            <person name="Corre E."/>
            <person name="Pelletier E."/>
            <person name="Niang G."/>
            <person name="Scheremetjew M."/>
            <person name="Finn R."/>
            <person name="Kale V."/>
            <person name="Holt S."/>
            <person name="Cochrane G."/>
            <person name="Meng A."/>
            <person name="Brown T."/>
            <person name="Cohen L."/>
        </authorList>
    </citation>
    <scope>NUCLEOTIDE SEQUENCE</scope>
    <source>
        <strain evidence="2">GSO104</strain>
    </source>
</reference>
<protein>
    <submittedName>
        <fullName evidence="2">Uncharacterized protein</fullName>
    </submittedName>
</protein>
<sequence>MHHYLLLPSSSSSTKSEDAKYYEQEVFILLAVRWRKPNQERYFFERMEDLGYDFTLLDDDDDSSSSSNSNATTLPCKLSWKEYGNSNSDASNQYFTDTFVSIQNYPKSTSGKKNKIALKDVTEEHVQYMNDEEYNEFERMHTQIYMGQRRLLRRTKNENVKKEEDALPETKKRKMELTSSSSSSLLDALS</sequence>
<feature type="region of interest" description="Disordered" evidence="1">
    <location>
        <begin position="155"/>
        <end position="190"/>
    </location>
</feature>
<feature type="compositionally biased region" description="Low complexity" evidence="1">
    <location>
        <begin position="177"/>
        <end position="190"/>
    </location>
</feature>
<dbReference type="AlphaFoldDB" id="A0A7S4S5K8"/>
<evidence type="ECO:0000313" key="2">
    <source>
        <dbReference type="EMBL" id="CAE4635288.1"/>
    </source>
</evidence>
<accession>A0A7S4S5K8</accession>
<proteinExistence type="predicted"/>
<feature type="compositionally biased region" description="Basic and acidic residues" evidence="1">
    <location>
        <begin position="155"/>
        <end position="170"/>
    </location>
</feature>
<gene>
    <name evidence="2" type="ORF">DBRI00130_LOCUS29684</name>
</gene>
<organism evidence="2">
    <name type="scientific">Ditylum brightwellii</name>
    <dbReference type="NCBI Taxonomy" id="49249"/>
    <lineage>
        <taxon>Eukaryota</taxon>
        <taxon>Sar</taxon>
        <taxon>Stramenopiles</taxon>
        <taxon>Ochrophyta</taxon>
        <taxon>Bacillariophyta</taxon>
        <taxon>Mediophyceae</taxon>
        <taxon>Lithodesmiophycidae</taxon>
        <taxon>Lithodesmiales</taxon>
        <taxon>Lithodesmiaceae</taxon>
        <taxon>Ditylum</taxon>
    </lineage>
</organism>